<evidence type="ECO:0000256" key="3">
    <source>
        <dbReference type="HAMAP-Rule" id="MF_02225"/>
    </source>
</evidence>
<comment type="catalytic activity">
    <reaction evidence="3 4">
        <text>(R)-4'-phosphopantothenate + L-cysteine + CTP = N-[(R)-4-phosphopantothenoyl]-L-cysteine + CMP + diphosphate + H(+)</text>
        <dbReference type="Rhea" id="RHEA:19397"/>
        <dbReference type="ChEBI" id="CHEBI:10986"/>
        <dbReference type="ChEBI" id="CHEBI:15378"/>
        <dbReference type="ChEBI" id="CHEBI:33019"/>
        <dbReference type="ChEBI" id="CHEBI:35235"/>
        <dbReference type="ChEBI" id="CHEBI:37563"/>
        <dbReference type="ChEBI" id="CHEBI:59458"/>
        <dbReference type="ChEBI" id="CHEBI:60377"/>
        <dbReference type="EC" id="6.3.2.5"/>
    </reaction>
</comment>
<name>Q2WAW9_PARM1</name>
<comment type="caution">
    <text evidence="3">Lacks conserved residue(s) required for the propagation of feature annotation.</text>
</comment>
<dbReference type="RefSeq" id="WP_011382649.1">
    <property type="nucleotide sequence ID" value="NC_007626.1"/>
</dbReference>
<dbReference type="HOGENOM" id="CLU_033319_0_1_5"/>
<evidence type="ECO:0000256" key="2">
    <source>
        <dbReference type="ARBA" id="ARBA00023239"/>
    </source>
</evidence>
<keyword evidence="9" id="KW-1185">Reference proteome</keyword>
<dbReference type="AlphaFoldDB" id="Q2WAW9"/>
<dbReference type="SUPFAM" id="SSF52507">
    <property type="entry name" value="Homo-oligomeric flavin-containing Cys decarboxylases, HFCD"/>
    <property type="match status" value="1"/>
</dbReference>
<proteinExistence type="inferred from homology"/>
<dbReference type="GO" id="GO:0015937">
    <property type="term" value="P:coenzyme A biosynthetic process"/>
    <property type="evidence" value="ECO:0007669"/>
    <property type="project" value="UniProtKB-UniRule"/>
</dbReference>
<feature type="binding site" evidence="3">
    <location>
        <position position="286"/>
    </location>
    <ligand>
        <name>CTP</name>
        <dbReference type="ChEBI" id="CHEBI:37563"/>
    </ligand>
</feature>
<evidence type="ECO:0000256" key="4">
    <source>
        <dbReference type="RuleBase" id="RU364078"/>
    </source>
</evidence>
<evidence type="ECO:0000313" key="9">
    <source>
        <dbReference type="Proteomes" id="UP000007058"/>
    </source>
</evidence>
<comment type="pathway">
    <text evidence="3 4">Cofactor biosynthesis; coenzyme A biosynthesis; CoA from (R)-pantothenate: step 3/5.</text>
</comment>
<keyword evidence="3" id="KW-0460">Magnesium</keyword>
<dbReference type="GO" id="GO:0004633">
    <property type="term" value="F:phosphopantothenoylcysteine decarboxylase activity"/>
    <property type="evidence" value="ECO:0007669"/>
    <property type="project" value="UniProtKB-UniRule"/>
</dbReference>
<keyword evidence="2 3" id="KW-0456">Lyase</keyword>
<feature type="binding site" evidence="3">
    <location>
        <position position="343"/>
    </location>
    <ligand>
        <name>CTP</name>
        <dbReference type="ChEBI" id="CHEBI:37563"/>
    </ligand>
</feature>
<dbReference type="Gene3D" id="3.40.50.10300">
    <property type="entry name" value="CoaB-like"/>
    <property type="match status" value="1"/>
</dbReference>
<dbReference type="GO" id="GO:0046872">
    <property type="term" value="F:metal ion binding"/>
    <property type="evidence" value="ECO:0007669"/>
    <property type="project" value="UniProtKB-KW"/>
</dbReference>
<dbReference type="EC" id="6.3.2.5" evidence="3"/>
<comment type="cofactor">
    <cofactor evidence="3">
        <name>FMN</name>
        <dbReference type="ChEBI" id="CHEBI:58210"/>
    </cofactor>
    <text evidence="3">Binds 1 FMN per subunit.</text>
</comment>
<feature type="domain" description="DNA/pantothenate metabolism flavoprotein C-terminal" evidence="7">
    <location>
        <begin position="184"/>
        <end position="396"/>
    </location>
</feature>
<feature type="domain" description="Flavoprotein" evidence="6">
    <location>
        <begin position="6"/>
        <end position="177"/>
    </location>
</feature>
<organism evidence="8 9">
    <name type="scientific">Paramagnetospirillum magneticum (strain ATCC 700264 / AMB-1)</name>
    <name type="common">Magnetospirillum magneticum</name>
    <dbReference type="NCBI Taxonomy" id="342108"/>
    <lineage>
        <taxon>Bacteria</taxon>
        <taxon>Pseudomonadati</taxon>
        <taxon>Pseudomonadota</taxon>
        <taxon>Alphaproteobacteria</taxon>
        <taxon>Rhodospirillales</taxon>
        <taxon>Magnetospirillaceae</taxon>
        <taxon>Paramagnetospirillum</taxon>
    </lineage>
</organism>
<evidence type="ECO:0000256" key="1">
    <source>
        <dbReference type="ARBA" id="ARBA00022793"/>
    </source>
</evidence>
<protein>
    <recommendedName>
        <fullName evidence="3">Coenzyme A biosynthesis bifunctional protein CoaBC</fullName>
    </recommendedName>
    <alternativeName>
        <fullName evidence="3">DNA/pantothenate metabolism flavoprotein</fullName>
    </alternativeName>
    <alternativeName>
        <fullName evidence="3">Phosphopantothenoylcysteine synthetase/decarboxylase</fullName>
        <shortName evidence="3">PPCS-PPCDC</shortName>
    </alternativeName>
    <domain>
        <recommendedName>
            <fullName evidence="3">Phosphopantothenoylcysteine decarboxylase</fullName>
            <shortName evidence="3">PPC decarboxylase</shortName>
            <shortName evidence="3">PPC-DC</shortName>
            <ecNumber evidence="3">4.1.1.36</ecNumber>
        </recommendedName>
        <alternativeName>
            <fullName evidence="3">CoaC</fullName>
        </alternativeName>
    </domain>
    <domain>
        <recommendedName>
            <fullName evidence="3">Phosphopantothenate--cysteine ligase</fullName>
            <ecNumber evidence="3">6.3.2.5</ecNumber>
        </recommendedName>
        <alternativeName>
            <fullName evidence="3">CoaB</fullName>
        </alternativeName>
        <alternativeName>
            <fullName evidence="3">Phosphopantothenoylcysteine synthetase</fullName>
            <shortName evidence="3">PPC synthetase</shortName>
            <shortName evidence="3">PPC-S</shortName>
        </alternativeName>
    </domain>
</protein>
<dbReference type="EC" id="4.1.1.36" evidence="3"/>
<evidence type="ECO:0000313" key="8">
    <source>
        <dbReference type="EMBL" id="BAE49006.1"/>
    </source>
</evidence>
<reference evidence="8 9" key="1">
    <citation type="journal article" date="2005" name="DNA Res.">
        <title>Complete genome sequence of the facultative anaerobic magnetotactic bacterium Magnetospirillum sp. strain AMB-1.</title>
        <authorList>
            <person name="Matsunaga T."/>
            <person name="Okamura Y."/>
            <person name="Fukuda Y."/>
            <person name="Wahyudi A.T."/>
            <person name="Murase Y."/>
            <person name="Takeyama H."/>
        </authorList>
    </citation>
    <scope>NUCLEOTIDE SEQUENCE [LARGE SCALE GENOMIC DNA]</scope>
    <source>
        <strain evidence="9">ATCC 700264 / AMB-1</strain>
    </source>
</reference>
<comment type="similarity">
    <text evidence="3 4">In the C-terminal section; belongs to the PPC synthetase family.</text>
</comment>
<dbReference type="EMBL" id="AP007255">
    <property type="protein sequence ID" value="BAE49006.1"/>
    <property type="molecule type" value="Genomic_DNA"/>
</dbReference>
<dbReference type="KEGG" id="mag:amb0202"/>
<feature type="binding site" evidence="3">
    <location>
        <position position="339"/>
    </location>
    <ligand>
        <name>CTP</name>
        <dbReference type="ChEBI" id="CHEBI:37563"/>
    </ligand>
</feature>
<dbReference type="OrthoDB" id="9802554at2"/>
<evidence type="ECO:0000259" key="6">
    <source>
        <dbReference type="Pfam" id="PF02441"/>
    </source>
</evidence>
<dbReference type="PANTHER" id="PTHR14359">
    <property type="entry name" value="HOMO-OLIGOMERIC FLAVIN CONTAINING CYS DECARBOXYLASE FAMILY"/>
    <property type="match status" value="1"/>
</dbReference>
<dbReference type="GO" id="GO:0015941">
    <property type="term" value="P:pantothenate catabolic process"/>
    <property type="evidence" value="ECO:0007669"/>
    <property type="project" value="InterPro"/>
</dbReference>
<sequence>MLDGRRVLLIISGGIAAYKSLELIRRLKDRGCAVRCILTKGGANFVTPLSVAALSGDKVYQETFSLNDEAEMGHIRLSREADLVVVAPATANLLAKMAAGIADDLASTALLATDKPVLVAPAMNTMMWEHAATRANMATLEARGVARIGPGAGDLACGEVGAGRMAEPAEILARIEAMLSDGPLKGVKAIVTSGPTHEAIDPVRFIANRSSGKQGHAIASALAAMGAEVTLVSGPVSLADPAGMTVVRVESALQMLNAVRQRLPADLVVCAAAVADWTVANRASEKRKKKAGDPPPTIQLAPNPDILMTVSKAEAPLRPRLVVGFAAETEKLMEHAADKLARKGCDWIVANDVSEGSGTFGGDANTVHIIDGTGTESWPAMSKDDVARNLAERITKALGKA</sequence>
<dbReference type="Pfam" id="PF04127">
    <property type="entry name" value="DFP"/>
    <property type="match status" value="1"/>
</dbReference>
<comment type="pathway">
    <text evidence="3 4">Cofactor biosynthesis; coenzyme A biosynthesis; CoA from (R)-pantothenate: step 2/5.</text>
</comment>
<dbReference type="GO" id="GO:0071513">
    <property type="term" value="C:phosphopantothenoylcysteine decarboxylase complex"/>
    <property type="evidence" value="ECO:0007669"/>
    <property type="project" value="TreeGrafter"/>
</dbReference>
<keyword evidence="3" id="KW-0511">Multifunctional enzyme</keyword>
<comment type="cofactor">
    <cofactor evidence="3">
        <name>Mg(2+)</name>
        <dbReference type="ChEBI" id="CHEBI:18420"/>
    </cofactor>
</comment>
<feature type="region of interest" description="Disordered" evidence="5">
    <location>
        <begin position="282"/>
        <end position="302"/>
    </location>
</feature>
<comment type="similarity">
    <text evidence="3 4">In the N-terminal section; belongs to the HFCD (homo-oligomeric flavin containing Cys decarboxylase) superfamily.</text>
</comment>
<keyword evidence="3 4" id="KW-0285">Flavoprotein</keyword>
<gene>
    <name evidence="3" type="primary">coaBC</name>
    <name evidence="8" type="ordered locus">amb0202</name>
</gene>
<dbReference type="InterPro" id="IPR005252">
    <property type="entry name" value="CoaBC"/>
</dbReference>
<feature type="binding site" evidence="3">
    <location>
        <position position="276"/>
    </location>
    <ligand>
        <name>CTP</name>
        <dbReference type="ChEBI" id="CHEBI:37563"/>
    </ligand>
</feature>
<keyword evidence="3" id="KW-0479">Metal-binding</keyword>
<comment type="function">
    <text evidence="4">Catalyzes two steps in the biosynthesis of coenzyme A. In the first step cysteine is conjugated to 4'-phosphopantothenate to form 4-phosphopantothenoylcysteine, in the latter compound is decarboxylated to form 4'-phosphopantotheine.</text>
</comment>
<keyword evidence="3 4" id="KW-0436">Ligase</keyword>
<feature type="active site" description="Proton donor" evidence="3">
    <location>
        <position position="157"/>
    </location>
</feature>
<dbReference type="STRING" id="342108.amb0202"/>
<dbReference type="InterPro" id="IPR007085">
    <property type="entry name" value="DNA/pantothenate-metab_flavo_C"/>
</dbReference>
<dbReference type="Proteomes" id="UP000007058">
    <property type="component" value="Chromosome"/>
</dbReference>
<dbReference type="PANTHER" id="PTHR14359:SF6">
    <property type="entry name" value="PHOSPHOPANTOTHENOYLCYSTEINE DECARBOXYLASE"/>
    <property type="match status" value="1"/>
</dbReference>
<dbReference type="SUPFAM" id="SSF102645">
    <property type="entry name" value="CoaB-like"/>
    <property type="match status" value="1"/>
</dbReference>
<dbReference type="UniPathway" id="UPA00241">
    <property type="reaction ID" value="UER00353"/>
</dbReference>
<keyword evidence="3 4" id="KW-0288">FMN</keyword>
<dbReference type="NCBIfam" id="TIGR00521">
    <property type="entry name" value="coaBC_dfp"/>
    <property type="match status" value="1"/>
</dbReference>
<feature type="binding site" evidence="3">
    <location>
        <begin position="304"/>
        <end position="307"/>
    </location>
    <ligand>
        <name>CTP</name>
        <dbReference type="ChEBI" id="CHEBI:37563"/>
    </ligand>
</feature>
<accession>Q2WAW9</accession>
<evidence type="ECO:0000256" key="5">
    <source>
        <dbReference type="SAM" id="MobiDB-lite"/>
    </source>
</evidence>
<feature type="region of interest" description="Phosphopantothenate--cysteine ligase" evidence="3">
    <location>
        <begin position="189"/>
        <end position="401"/>
    </location>
</feature>
<dbReference type="Gene3D" id="3.40.50.1950">
    <property type="entry name" value="Flavin prenyltransferase-like"/>
    <property type="match status" value="1"/>
</dbReference>
<feature type="region of interest" description="Phosphopantothenoylcysteine decarboxylase" evidence="3">
    <location>
        <begin position="1"/>
        <end position="188"/>
    </location>
</feature>
<evidence type="ECO:0000259" key="7">
    <source>
        <dbReference type="Pfam" id="PF04127"/>
    </source>
</evidence>
<dbReference type="InterPro" id="IPR036551">
    <property type="entry name" value="Flavin_trans-like"/>
</dbReference>
<comment type="catalytic activity">
    <reaction evidence="3 4">
        <text>N-[(R)-4-phosphopantothenoyl]-L-cysteine + H(+) = (R)-4'-phosphopantetheine + CO2</text>
        <dbReference type="Rhea" id="RHEA:16793"/>
        <dbReference type="ChEBI" id="CHEBI:15378"/>
        <dbReference type="ChEBI" id="CHEBI:16526"/>
        <dbReference type="ChEBI" id="CHEBI:59458"/>
        <dbReference type="ChEBI" id="CHEBI:61723"/>
        <dbReference type="EC" id="4.1.1.36"/>
    </reaction>
</comment>
<dbReference type="InterPro" id="IPR035929">
    <property type="entry name" value="CoaB-like_sf"/>
</dbReference>
<dbReference type="Pfam" id="PF02441">
    <property type="entry name" value="Flavoprotein"/>
    <property type="match status" value="1"/>
</dbReference>
<dbReference type="HAMAP" id="MF_02225">
    <property type="entry name" value="CoaBC"/>
    <property type="match status" value="1"/>
</dbReference>
<dbReference type="GO" id="GO:0004632">
    <property type="term" value="F:phosphopantothenate--cysteine ligase activity"/>
    <property type="evidence" value="ECO:0007669"/>
    <property type="project" value="UniProtKB-UniRule"/>
</dbReference>
<feature type="binding site" evidence="3">
    <location>
        <position position="325"/>
    </location>
    <ligand>
        <name>CTP</name>
        <dbReference type="ChEBI" id="CHEBI:37563"/>
    </ligand>
</feature>
<comment type="function">
    <text evidence="3">Catalyzes two sequential steps in the biosynthesis of coenzyme A. In the first step cysteine is conjugated to 4'-phosphopantothenate to form 4-phosphopantothenoylcysteine. In the second step the latter compound is decarboxylated to form 4'-phosphopantotheine.</text>
</comment>
<dbReference type="InterPro" id="IPR003382">
    <property type="entry name" value="Flavoprotein"/>
</dbReference>
<keyword evidence="1 3" id="KW-0210">Decarboxylase</keyword>
<dbReference type="GO" id="GO:0010181">
    <property type="term" value="F:FMN binding"/>
    <property type="evidence" value="ECO:0007669"/>
    <property type="project" value="UniProtKB-UniRule"/>
</dbReference>